<dbReference type="InterPro" id="IPR011013">
    <property type="entry name" value="Gal_mutarotase_sf_dom"/>
</dbReference>
<dbReference type="PANTHER" id="PTHR10091">
    <property type="entry name" value="ALDOSE-1-EPIMERASE"/>
    <property type="match status" value="1"/>
</dbReference>
<keyword evidence="7 8" id="KW-0119">Carbohydrate metabolism</keyword>
<dbReference type="InterPro" id="IPR047215">
    <property type="entry name" value="Galactose_mutarotase-like"/>
</dbReference>
<dbReference type="Proteomes" id="UP000503222">
    <property type="component" value="Chromosome"/>
</dbReference>
<feature type="binding site" evidence="11">
    <location>
        <begin position="200"/>
        <end position="202"/>
    </location>
    <ligand>
        <name>beta-D-galactose</name>
        <dbReference type="ChEBI" id="CHEBI:27667"/>
    </ligand>
</feature>
<evidence type="ECO:0000256" key="10">
    <source>
        <dbReference type="PIRSR" id="PIRSR005096-2"/>
    </source>
</evidence>
<feature type="active site" description="Proton donor" evidence="9">
    <location>
        <position position="200"/>
    </location>
</feature>
<dbReference type="AlphaFoldDB" id="A0A6G7YN98"/>
<dbReference type="CDD" id="cd09019">
    <property type="entry name" value="galactose_mutarotase_like"/>
    <property type="match status" value="1"/>
</dbReference>
<gene>
    <name evidence="13" type="ORF">G7077_04035</name>
</gene>
<feature type="chain" id="PRO_5026312156" description="Aldose 1-epimerase" evidence="12">
    <location>
        <begin position="19"/>
        <end position="369"/>
    </location>
</feature>
<feature type="active site" description="Proton acceptor" evidence="9">
    <location>
        <position position="333"/>
    </location>
</feature>
<dbReference type="InterPro" id="IPR014718">
    <property type="entry name" value="GH-type_carb-bd"/>
</dbReference>
<dbReference type="SUPFAM" id="SSF74650">
    <property type="entry name" value="Galactose mutarotase-like"/>
    <property type="match status" value="1"/>
</dbReference>
<evidence type="ECO:0000313" key="13">
    <source>
        <dbReference type="EMBL" id="QIK78196.1"/>
    </source>
</evidence>
<dbReference type="KEGG" id="spii:G7077_04035"/>
<evidence type="ECO:0000313" key="14">
    <source>
        <dbReference type="Proteomes" id="UP000503222"/>
    </source>
</evidence>
<evidence type="ECO:0000256" key="12">
    <source>
        <dbReference type="SAM" id="SignalP"/>
    </source>
</evidence>
<dbReference type="UniPathway" id="UPA00242"/>
<evidence type="ECO:0000256" key="6">
    <source>
        <dbReference type="ARBA" id="ARBA00023235"/>
    </source>
</evidence>
<evidence type="ECO:0000256" key="9">
    <source>
        <dbReference type="PIRSR" id="PIRSR005096-1"/>
    </source>
</evidence>
<organism evidence="13 14">
    <name type="scientific">Sphingomonas piscis</name>
    <dbReference type="NCBI Taxonomy" id="2714943"/>
    <lineage>
        <taxon>Bacteria</taxon>
        <taxon>Pseudomonadati</taxon>
        <taxon>Pseudomonadota</taxon>
        <taxon>Alphaproteobacteria</taxon>
        <taxon>Sphingomonadales</taxon>
        <taxon>Sphingomonadaceae</taxon>
        <taxon>Sphingomonas</taxon>
    </lineage>
</organism>
<dbReference type="GO" id="GO:0030246">
    <property type="term" value="F:carbohydrate binding"/>
    <property type="evidence" value="ECO:0007669"/>
    <property type="project" value="InterPro"/>
</dbReference>
<dbReference type="PROSITE" id="PS00545">
    <property type="entry name" value="ALDOSE_1_EPIMERASE"/>
    <property type="match status" value="1"/>
</dbReference>
<comment type="catalytic activity">
    <reaction evidence="1 8">
        <text>alpha-D-glucose = beta-D-glucose</text>
        <dbReference type="Rhea" id="RHEA:10264"/>
        <dbReference type="ChEBI" id="CHEBI:15903"/>
        <dbReference type="ChEBI" id="CHEBI:17925"/>
        <dbReference type="EC" id="5.1.3.3"/>
    </reaction>
</comment>
<evidence type="ECO:0000256" key="4">
    <source>
        <dbReference type="ARBA" id="ARBA00013185"/>
    </source>
</evidence>
<evidence type="ECO:0000256" key="1">
    <source>
        <dbReference type="ARBA" id="ARBA00001614"/>
    </source>
</evidence>
<dbReference type="InterPro" id="IPR015443">
    <property type="entry name" value="Aldose_1-epimerase"/>
</dbReference>
<comment type="pathway">
    <text evidence="2 8">Carbohydrate metabolism; hexose metabolism.</text>
</comment>
<feature type="signal peptide" evidence="12">
    <location>
        <begin position="1"/>
        <end position="18"/>
    </location>
</feature>
<evidence type="ECO:0000256" key="7">
    <source>
        <dbReference type="ARBA" id="ARBA00023277"/>
    </source>
</evidence>
<dbReference type="GO" id="GO:0006006">
    <property type="term" value="P:glucose metabolic process"/>
    <property type="evidence" value="ECO:0007669"/>
    <property type="project" value="TreeGrafter"/>
</dbReference>
<feature type="binding site" evidence="10">
    <location>
        <position position="269"/>
    </location>
    <ligand>
        <name>beta-D-galactose</name>
        <dbReference type="ChEBI" id="CHEBI:27667"/>
    </ligand>
</feature>
<dbReference type="PIRSF" id="PIRSF005096">
    <property type="entry name" value="GALM"/>
    <property type="match status" value="1"/>
</dbReference>
<dbReference type="InterPro" id="IPR008183">
    <property type="entry name" value="Aldose_1/G6P_1-epimerase"/>
</dbReference>
<name>A0A6G7YN98_9SPHN</name>
<accession>A0A6G7YN98</accession>
<dbReference type="Pfam" id="PF01263">
    <property type="entry name" value="Aldose_epim"/>
    <property type="match status" value="1"/>
</dbReference>
<keyword evidence="14" id="KW-1185">Reference proteome</keyword>
<evidence type="ECO:0000256" key="8">
    <source>
        <dbReference type="PIRNR" id="PIRNR005096"/>
    </source>
</evidence>
<dbReference type="PANTHER" id="PTHR10091:SF0">
    <property type="entry name" value="GALACTOSE MUTAROTASE"/>
    <property type="match status" value="1"/>
</dbReference>
<dbReference type="RefSeq" id="WP_166410589.1">
    <property type="nucleotide sequence ID" value="NZ_CP049869.1"/>
</dbReference>
<evidence type="ECO:0000256" key="11">
    <source>
        <dbReference type="PIRSR" id="PIRSR005096-3"/>
    </source>
</evidence>
<dbReference type="Gene3D" id="2.70.98.10">
    <property type="match status" value="1"/>
</dbReference>
<evidence type="ECO:0000256" key="2">
    <source>
        <dbReference type="ARBA" id="ARBA00005028"/>
    </source>
</evidence>
<dbReference type="InterPro" id="IPR018052">
    <property type="entry name" value="Ald1_epimerase_CS"/>
</dbReference>
<keyword evidence="6 8" id="KW-0413">Isomerase</keyword>
<evidence type="ECO:0000256" key="5">
    <source>
        <dbReference type="ARBA" id="ARBA00014165"/>
    </source>
</evidence>
<comment type="similarity">
    <text evidence="3 8">Belongs to the aldose epimerase family.</text>
</comment>
<dbReference type="EMBL" id="CP049869">
    <property type="protein sequence ID" value="QIK78196.1"/>
    <property type="molecule type" value="Genomic_DNA"/>
</dbReference>
<dbReference type="EC" id="5.1.3.3" evidence="4 8"/>
<reference evidence="13 14" key="1">
    <citation type="submission" date="2020-03" db="EMBL/GenBank/DDBJ databases">
        <title>Sphingomonas sp. nov., isolated from fish.</title>
        <authorList>
            <person name="Hyun D.-W."/>
            <person name="Bae J.-W."/>
        </authorList>
    </citation>
    <scope>NUCLEOTIDE SEQUENCE [LARGE SCALE GENOMIC DNA]</scope>
    <source>
        <strain evidence="13 14">HDW15B</strain>
    </source>
</reference>
<keyword evidence="12" id="KW-0732">Signal</keyword>
<sequence>MRMLLVMAALAVAAPVWAGTAVEVPYGKLKDGTQIGQTILRNDHGMEVRLIGYGATITDIIVPDRNGKVANVNLGFDSMADWEAKNEGYGFGAVIGRYAGRIAGARVRIDGKDYPLNANERGNTLHGGGNGLSSTVWRVEPFSQRDRVGALMTYSSPAGEQGFPGKLDVRVTYTLTNDNALQIDYDARTDAATVLNLTNHAYFNLAGAGNGTILDHRFQVFSDRYIEFGPGSIPTGKYLSVAATPFDFRAPSTIGSKIRDPLVGPNGYDHGWILEGRGDVARLAARLSDPKSGRVMDVLTTEPSILAYTAGHLGRDRGANGIELPRHGGIALEAQHVSNAPNNPQLPSTLLRPGEVYRATTIFRFSVQK</sequence>
<dbReference type="GO" id="GO:0033499">
    <property type="term" value="P:galactose catabolic process via UDP-galactose, Leloir pathway"/>
    <property type="evidence" value="ECO:0007669"/>
    <property type="project" value="TreeGrafter"/>
</dbReference>
<protein>
    <recommendedName>
        <fullName evidence="5 8">Aldose 1-epimerase</fullName>
        <ecNumber evidence="4 8">5.1.3.3</ecNumber>
    </recommendedName>
</protein>
<dbReference type="NCBIfam" id="NF008277">
    <property type="entry name" value="PRK11055.1"/>
    <property type="match status" value="1"/>
</dbReference>
<dbReference type="GO" id="GO:0005737">
    <property type="term" value="C:cytoplasm"/>
    <property type="evidence" value="ECO:0007669"/>
    <property type="project" value="TreeGrafter"/>
</dbReference>
<proteinExistence type="inferred from homology"/>
<dbReference type="GO" id="GO:0004034">
    <property type="term" value="F:aldose 1-epimerase activity"/>
    <property type="evidence" value="ECO:0007669"/>
    <property type="project" value="UniProtKB-EC"/>
</dbReference>
<evidence type="ECO:0000256" key="3">
    <source>
        <dbReference type="ARBA" id="ARBA00006206"/>
    </source>
</evidence>